<dbReference type="PANTHER" id="PTHR37512:SF1">
    <property type="entry name" value="NADR_TTD14 AAA DOMAIN-CONTAINING PROTEIN"/>
    <property type="match status" value="1"/>
</dbReference>
<gene>
    <name evidence="2" type="ORF">HH304_00315</name>
</gene>
<name>A0A848J0P7_9BACT</name>
<comment type="caution">
    <text evidence="2">The sequence shown here is derived from an EMBL/GenBank/DDBJ whole genome shotgun (WGS) entry which is preliminary data.</text>
</comment>
<dbReference type="GO" id="GO:0005524">
    <property type="term" value="F:ATP binding"/>
    <property type="evidence" value="ECO:0007669"/>
    <property type="project" value="UniProtKB-KW"/>
</dbReference>
<dbReference type="InterPro" id="IPR038727">
    <property type="entry name" value="NadR/Ttd14_AAA_dom"/>
</dbReference>
<protein>
    <submittedName>
        <fullName evidence="2">ATP-binding protein</fullName>
    </submittedName>
</protein>
<keyword evidence="2" id="KW-0547">Nucleotide-binding</keyword>
<reference evidence="2 3" key="1">
    <citation type="submission" date="2020-04" db="EMBL/GenBank/DDBJ databases">
        <title>Flammeovirgaceae bacterium KN852 isolated from deep sea.</title>
        <authorList>
            <person name="Zhang D.-C."/>
        </authorList>
    </citation>
    <scope>NUCLEOTIDE SEQUENCE [LARGE SCALE GENOMIC DNA]</scope>
    <source>
        <strain evidence="2 3">KN852</strain>
    </source>
</reference>
<feature type="domain" description="NadR/Ttd14 AAA" evidence="1">
    <location>
        <begin position="12"/>
        <end position="166"/>
    </location>
</feature>
<dbReference type="Proteomes" id="UP000559010">
    <property type="component" value="Unassembled WGS sequence"/>
</dbReference>
<dbReference type="InterPro" id="IPR027417">
    <property type="entry name" value="P-loop_NTPase"/>
</dbReference>
<organism evidence="2 3">
    <name type="scientific">Marinigracilibium pacificum</name>
    <dbReference type="NCBI Taxonomy" id="2729599"/>
    <lineage>
        <taxon>Bacteria</taxon>
        <taxon>Pseudomonadati</taxon>
        <taxon>Bacteroidota</taxon>
        <taxon>Cytophagia</taxon>
        <taxon>Cytophagales</taxon>
        <taxon>Flammeovirgaceae</taxon>
        <taxon>Marinigracilibium</taxon>
    </lineage>
</organism>
<dbReference type="RefSeq" id="WP_169677451.1">
    <property type="nucleotide sequence ID" value="NZ_JABBNU010000001.1"/>
</dbReference>
<dbReference type="EMBL" id="JABBNU010000001">
    <property type="protein sequence ID" value="NMM46822.1"/>
    <property type="molecule type" value="Genomic_DNA"/>
</dbReference>
<dbReference type="Gene3D" id="3.40.50.300">
    <property type="entry name" value="P-loop containing nucleotide triphosphate hydrolases"/>
    <property type="match status" value="1"/>
</dbReference>
<evidence type="ECO:0000313" key="2">
    <source>
        <dbReference type="EMBL" id="NMM46822.1"/>
    </source>
</evidence>
<dbReference type="InterPro" id="IPR052735">
    <property type="entry name" value="NAD_biosynth-regulator"/>
</dbReference>
<proteinExistence type="predicted"/>
<evidence type="ECO:0000313" key="3">
    <source>
        <dbReference type="Proteomes" id="UP000559010"/>
    </source>
</evidence>
<keyword evidence="2" id="KW-0067">ATP-binding</keyword>
<dbReference type="Pfam" id="PF13521">
    <property type="entry name" value="AAA_28"/>
    <property type="match status" value="1"/>
</dbReference>
<accession>A0A848J0P7</accession>
<dbReference type="CDD" id="cd02019">
    <property type="entry name" value="NK"/>
    <property type="match status" value="1"/>
</dbReference>
<dbReference type="AlphaFoldDB" id="A0A848J0P7"/>
<dbReference type="SUPFAM" id="SSF52540">
    <property type="entry name" value="P-loop containing nucleoside triphosphate hydrolases"/>
    <property type="match status" value="1"/>
</dbReference>
<sequence length="178" mass="21174">MDKNIQKRTQLRIAVTGPESSGKTTLSKKLADHFKGIWIPEYAREYLTNIDRQYTEHDLPEIAKGQWWLWENIKNNKTDLFIADTDLLVIKIWSEYKYGYTHPFIKYLLKKQNFDGYILTKADIPWEEDELRENPLDRDKLFNMYLNELKNQATPYIVVEGQEPERSQIAIDFINSLK</sequence>
<dbReference type="PANTHER" id="PTHR37512">
    <property type="entry name" value="TRIFUNCTIONAL NAD BIOSYNTHESIS/REGULATOR PROTEIN NADR"/>
    <property type="match status" value="1"/>
</dbReference>
<evidence type="ECO:0000259" key="1">
    <source>
        <dbReference type="Pfam" id="PF13521"/>
    </source>
</evidence>
<keyword evidence="3" id="KW-1185">Reference proteome</keyword>